<protein>
    <recommendedName>
        <fullName evidence="6">Transmembrane protein 198</fullName>
    </recommendedName>
</protein>
<dbReference type="InParanoid" id="A0A1V9X0J1"/>
<dbReference type="STRING" id="418985.A0A1V9X0J1"/>
<dbReference type="PANTHER" id="PTHR31247:SF5">
    <property type="entry name" value="DUF4203 DOMAIN-CONTAINING PROTEIN"/>
    <property type="match status" value="1"/>
</dbReference>
<name>A0A1V9X0J1_9ACAR</name>
<evidence type="ECO:0000256" key="5">
    <source>
        <dbReference type="ARBA" id="ARBA00023136"/>
    </source>
</evidence>
<keyword evidence="4 7" id="KW-1133">Transmembrane helix</keyword>
<dbReference type="PANTHER" id="PTHR31247">
    <property type="entry name" value="TRANSMEMBRANE PROTEIN 198 FAMILY MEMBER"/>
    <property type="match status" value="1"/>
</dbReference>
<comment type="subcellular location">
    <subcellularLocation>
        <location evidence="1">Membrane</location>
        <topology evidence="1">Multi-pass membrane protein</topology>
    </subcellularLocation>
</comment>
<dbReference type="InterPro" id="IPR025256">
    <property type="entry name" value="TM7S3/TM198-like_dom"/>
</dbReference>
<dbReference type="Proteomes" id="UP000192247">
    <property type="component" value="Unassembled WGS sequence"/>
</dbReference>
<sequence>MAAVGAEQWPRHTDHFLDEARDYNVSSGALPDCESIPLDYDPYAASVFILLSLFGLTFVLYGYRAFKLTMFLTGFMFATLVVYKICTVEDLLPMSGNIGVSIGVGVLFGLITTLVQHAGLFVLGFHSGLFGGITGVVISRLLGSTPASMWVCVGVFMGSGIVGSMTNLYFQKGKKGMQES</sequence>
<dbReference type="Pfam" id="PF13886">
    <property type="entry name" value="TM7S3_TM198"/>
    <property type="match status" value="1"/>
</dbReference>
<reference evidence="9 10" key="1">
    <citation type="journal article" date="2017" name="Gigascience">
        <title>Draft genome of the honey bee ectoparasitic mite, Tropilaelaps mercedesae, is shaped by the parasitic life history.</title>
        <authorList>
            <person name="Dong X."/>
            <person name="Armstrong S.D."/>
            <person name="Xia D."/>
            <person name="Makepeace B.L."/>
            <person name="Darby A.C."/>
            <person name="Kadowaki T."/>
        </authorList>
    </citation>
    <scope>NUCLEOTIDE SEQUENCE [LARGE SCALE GENOMIC DNA]</scope>
    <source>
        <strain evidence="9">Wuxi-XJTLU</strain>
    </source>
</reference>
<keyword evidence="5 7" id="KW-0472">Membrane</keyword>
<proteinExistence type="inferred from homology"/>
<evidence type="ECO:0000256" key="3">
    <source>
        <dbReference type="ARBA" id="ARBA00022692"/>
    </source>
</evidence>
<gene>
    <name evidence="9" type="ORF">BIW11_13839</name>
</gene>
<dbReference type="OrthoDB" id="115781at2759"/>
<evidence type="ECO:0000256" key="6">
    <source>
        <dbReference type="ARBA" id="ARBA00049737"/>
    </source>
</evidence>
<keyword evidence="3 7" id="KW-0812">Transmembrane</keyword>
<feature type="transmembrane region" description="Helical" evidence="7">
    <location>
        <begin position="118"/>
        <end position="142"/>
    </location>
</feature>
<feature type="transmembrane region" description="Helical" evidence="7">
    <location>
        <begin position="43"/>
        <end position="61"/>
    </location>
</feature>
<comment type="similarity">
    <text evidence="2">Belongs to the TMEM198 family.</text>
</comment>
<feature type="transmembrane region" description="Helical" evidence="7">
    <location>
        <begin position="91"/>
        <end position="111"/>
    </location>
</feature>
<comment type="caution">
    <text evidence="9">The sequence shown here is derived from an EMBL/GenBank/DDBJ whole genome shotgun (WGS) entry which is preliminary data.</text>
</comment>
<dbReference type="InterPro" id="IPR040236">
    <property type="entry name" value="TMEM198"/>
</dbReference>
<evidence type="ECO:0000313" key="10">
    <source>
        <dbReference type="Proteomes" id="UP000192247"/>
    </source>
</evidence>
<feature type="domain" description="TM7S3/TM198-like" evidence="8">
    <location>
        <begin position="49"/>
        <end position="172"/>
    </location>
</feature>
<feature type="transmembrane region" description="Helical" evidence="7">
    <location>
        <begin position="148"/>
        <end position="170"/>
    </location>
</feature>
<evidence type="ECO:0000259" key="8">
    <source>
        <dbReference type="Pfam" id="PF13886"/>
    </source>
</evidence>
<evidence type="ECO:0000313" key="9">
    <source>
        <dbReference type="EMBL" id="OQR66926.1"/>
    </source>
</evidence>
<accession>A0A1V9X0J1</accession>
<evidence type="ECO:0000256" key="4">
    <source>
        <dbReference type="ARBA" id="ARBA00022989"/>
    </source>
</evidence>
<dbReference type="AlphaFoldDB" id="A0A1V9X0J1"/>
<evidence type="ECO:0000256" key="2">
    <source>
        <dbReference type="ARBA" id="ARBA00006244"/>
    </source>
</evidence>
<keyword evidence="10" id="KW-1185">Reference proteome</keyword>
<organism evidence="9 10">
    <name type="scientific">Tropilaelaps mercedesae</name>
    <dbReference type="NCBI Taxonomy" id="418985"/>
    <lineage>
        <taxon>Eukaryota</taxon>
        <taxon>Metazoa</taxon>
        <taxon>Ecdysozoa</taxon>
        <taxon>Arthropoda</taxon>
        <taxon>Chelicerata</taxon>
        <taxon>Arachnida</taxon>
        <taxon>Acari</taxon>
        <taxon>Parasitiformes</taxon>
        <taxon>Mesostigmata</taxon>
        <taxon>Gamasina</taxon>
        <taxon>Dermanyssoidea</taxon>
        <taxon>Laelapidae</taxon>
        <taxon>Tropilaelaps</taxon>
    </lineage>
</organism>
<evidence type="ECO:0000256" key="1">
    <source>
        <dbReference type="ARBA" id="ARBA00004141"/>
    </source>
</evidence>
<evidence type="ECO:0000256" key="7">
    <source>
        <dbReference type="SAM" id="Phobius"/>
    </source>
</evidence>
<feature type="transmembrane region" description="Helical" evidence="7">
    <location>
        <begin position="68"/>
        <end position="85"/>
    </location>
</feature>
<dbReference type="EMBL" id="MNPL01030605">
    <property type="protein sequence ID" value="OQR66926.1"/>
    <property type="molecule type" value="Genomic_DNA"/>
</dbReference>
<dbReference type="GO" id="GO:0005886">
    <property type="term" value="C:plasma membrane"/>
    <property type="evidence" value="ECO:0007669"/>
    <property type="project" value="TreeGrafter"/>
</dbReference>